<dbReference type="PIRSF" id="PIRSF037663">
    <property type="entry name" value="Acetyltransf_GNAT_prd"/>
    <property type="match status" value="1"/>
</dbReference>
<dbReference type="GO" id="GO:0016747">
    <property type="term" value="F:acyltransferase activity, transferring groups other than amino-acyl groups"/>
    <property type="evidence" value="ECO:0007669"/>
    <property type="project" value="InterPro"/>
</dbReference>
<evidence type="ECO:0000313" key="3">
    <source>
        <dbReference type="Proteomes" id="UP000596130"/>
    </source>
</evidence>
<protein>
    <submittedName>
        <fullName evidence="2">GNAT family N-acetyltransferase</fullName>
    </submittedName>
</protein>
<feature type="domain" description="N-acetyltransferase" evidence="1">
    <location>
        <begin position="7"/>
        <end position="148"/>
    </location>
</feature>
<dbReference type="InterPro" id="IPR016181">
    <property type="entry name" value="Acyl_CoA_acyltransferase"/>
</dbReference>
<dbReference type="SUPFAM" id="SSF55729">
    <property type="entry name" value="Acyl-CoA N-acyltransferases (Nat)"/>
    <property type="match status" value="1"/>
</dbReference>
<keyword evidence="2" id="KW-0808">Transferase</keyword>
<dbReference type="PROSITE" id="PS51186">
    <property type="entry name" value="GNAT"/>
    <property type="match status" value="1"/>
</dbReference>
<dbReference type="InterPro" id="IPR017255">
    <property type="entry name" value="AcTrfase_GNAT_prd"/>
</dbReference>
<dbReference type="AlphaFoldDB" id="A0A4Q7EV52"/>
<name>A0A4Q7EV52_9ACTN</name>
<organism evidence="2 3">
    <name type="scientific">Streptomyces alfalfae</name>
    <dbReference type="NCBI Taxonomy" id="1642299"/>
    <lineage>
        <taxon>Bacteria</taxon>
        <taxon>Bacillati</taxon>
        <taxon>Actinomycetota</taxon>
        <taxon>Actinomycetes</taxon>
        <taxon>Kitasatosporales</taxon>
        <taxon>Streptomycetaceae</taxon>
        <taxon>Streptomyces</taxon>
    </lineage>
</organism>
<dbReference type="Proteomes" id="UP000596130">
    <property type="component" value="Chromosome"/>
</dbReference>
<sequence>MIFRMAIHIEPARIADFHQVLADHPRYWGDRDLRSLHVVALVQEFGPTCLVARAADGIRGYVFGFVTPDGTGYAHLIATRDDTRGSGLGRRLYAAFAAAAVRHGARRMKAVTSVANAGSIAFHRGLGFAVEVVDDYNGPDRPMAVFRHERPVDLTEG</sequence>
<reference evidence="2 3" key="1">
    <citation type="submission" date="2020-12" db="EMBL/GenBank/DDBJ databases">
        <title>Identification and biosynthesis of polyene macrolides produced by Streptomyces alfalfae Men-myco-93-63.</title>
        <authorList>
            <person name="Liu D."/>
            <person name="Li Y."/>
            <person name="Liu L."/>
            <person name="Han X."/>
            <person name="Shen F."/>
        </authorList>
    </citation>
    <scope>NUCLEOTIDE SEQUENCE [LARGE SCALE GENOMIC DNA]</scope>
    <source>
        <strain evidence="2 3">Men-myco-93-63</strain>
    </source>
</reference>
<dbReference type="InterPro" id="IPR000182">
    <property type="entry name" value="GNAT_dom"/>
</dbReference>
<dbReference type="RefSeq" id="WP_103557550.1">
    <property type="nucleotide sequence ID" value="NZ_CP015588.1"/>
</dbReference>
<accession>A0A4Q7EV52</accession>
<proteinExistence type="predicted"/>
<dbReference type="EMBL" id="CP065959">
    <property type="protein sequence ID" value="QQC87625.1"/>
    <property type="molecule type" value="Genomic_DNA"/>
</dbReference>
<evidence type="ECO:0000313" key="2">
    <source>
        <dbReference type="EMBL" id="QQC87625.1"/>
    </source>
</evidence>
<evidence type="ECO:0000259" key="1">
    <source>
        <dbReference type="PROSITE" id="PS51186"/>
    </source>
</evidence>
<dbReference type="Gene3D" id="3.40.630.30">
    <property type="match status" value="1"/>
</dbReference>
<dbReference type="Pfam" id="PF00583">
    <property type="entry name" value="Acetyltransf_1"/>
    <property type="match status" value="1"/>
</dbReference>
<gene>
    <name evidence="2" type="ORF">I8755_03790</name>
</gene>
<dbReference type="OrthoDB" id="8593648at2"/>